<name>A0A5P1X3R9_9LACO</name>
<keyword evidence="2" id="KW-0812">Transmembrane</keyword>
<feature type="compositionally biased region" description="Low complexity" evidence="1">
    <location>
        <begin position="185"/>
        <end position="197"/>
    </location>
</feature>
<evidence type="ECO:0000256" key="1">
    <source>
        <dbReference type="SAM" id="MobiDB-lite"/>
    </source>
</evidence>
<dbReference type="OrthoDB" id="2298473at2"/>
<feature type="region of interest" description="Disordered" evidence="1">
    <location>
        <begin position="185"/>
        <end position="248"/>
    </location>
</feature>
<keyword evidence="2" id="KW-1133">Transmembrane helix</keyword>
<protein>
    <submittedName>
        <fullName evidence="3">Uncharacterized protein</fullName>
    </submittedName>
</protein>
<dbReference type="RefSeq" id="WP_150204495.1">
    <property type="nucleotide sequence ID" value="NZ_CP043939.1"/>
</dbReference>
<feature type="transmembrane region" description="Helical" evidence="2">
    <location>
        <begin position="44"/>
        <end position="62"/>
    </location>
</feature>
<feature type="transmembrane region" description="Helical" evidence="2">
    <location>
        <begin position="6"/>
        <end position="23"/>
    </location>
</feature>
<evidence type="ECO:0000313" key="4">
    <source>
        <dbReference type="Proteomes" id="UP000325295"/>
    </source>
</evidence>
<keyword evidence="2" id="KW-0472">Membrane</keyword>
<accession>A0A5P1X3R9</accession>
<organism evidence="3 4">
    <name type="scientific">Paucilactobacillus nenjiangensis</name>
    <dbReference type="NCBI Taxonomy" id="1296540"/>
    <lineage>
        <taxon>Bacteria</taxon>
        <taxon>Bacillati</taxon>
        <taxon>Bacillota</taxon>
        <taxon>Bacilli</taxon>
        <taxon>Lactobacillales</taxon>
        <taxon>Lactobacillaceae</taxon>
        <taxon>Paucilactobacillus</taxon>
    </lineage>
</organism>
<keyword evidence="4" id="KW-1185">Reference proteome</keyword>
<evidence type="ECO:0000313" key="3">
    <source>
        <dbReference type="EMBL" id="QER68163.1"/>
    </source>
</evidence>
<evidence type="ECO:0000256" key="2">
    <source>
        <dbReference type="SAM" id="Phobius"/>
    </source>
</evidence>
<dbReference type="EMBL" id="CP043939">
    <property type="protein sequence ID" value="QER68163.1"/>
    <property type="molecule type" value="Genomic_DNA"/>
</dbReference>
<proteinExistence type="predicted"/>
<dbReference type="Proteomes" id="UP000325295">
    <property type="component" value="Chromosome"/>
</dbReference>
<reference evidence="3 4" key="1">
    <citation type="submission" date="2019-09" db="EMBL/GenBank/DDBJ databases">
        <title>Complete Genome Sequence of Lactobacillus nenjiangensis SH-Y15, isolated from sauerkraut.</title>
        <authorList>
            <person name="Yang H."/>
        </authorList>
    </citation>
    <scope>NUCLEOTIDE SEQUENCE [LARGE SCALE GENOMIC DNA]</scope>
    <source>
        <strain evidence="3 4">SH-Y15</strain>
    </source>
</reference>
<gene>
    <name evidence="3" type="ORF">F0161_10145</name>
</gene>
<dbReference type="KEGG" id="lnn:F0161_10145"/>
<feature type="compositionally biased region" description="Low complexity" evidence="1">
    <location>
        <begin position="235"/>
        <end position="248"/>
    </location>
</feature>
<dbReference type="AlphaFoldDB" id="A0A5P1X3R9"/>
<sequence>MVIYLIVVAIVAFSILFVMFKNYRTVVTSHLEERHPHVRIAMSWVLLLLMLGSLGGAVFAAVHPSDKAKTATVKQSSSHKHASQSSSKKVDKLAIQLSTDTPTVGNELTLSVSSKTSVKIIGHNTKSVYQTFDAGKNSKKETFKYTFTSGGPYDIVIQRGSKTITKSITVSGTSTASISTAVSSAASSSTSTAPSTANNYQTAPSTGQSNNAGNNNATQNSSATSSAESVAPAVETDTPTDESTTSNN</sequence>
<feature type="compositionally biased region" description="Low complexity" evidence="1">
    <location>
        <begin position="205"/>
        <end position="227"/>
    </location>
</feature>